<keyword evidence="2 6" id="KW-0812">Transmembrane</keyword>
<dbReference type="HOGENOM" id="CLU_014657_0_1_5"/>
<feature type="transmembrane region" description="Helical" evidence="6">
    <location>
        <begin position="6"/>
        <end position="29"/>
    </location>
</feature>
<feature type="transmembrane region" description="Helical" evidence="6">
    <location>
        <begin position="161"/>
        <end position="185"/>
    </location>
</feature>
<accession>A0A0H3M234</accession>
<dbReference type="GO" id="GO:0016020">
    <property type="term" value="C:membrane"/>
    <property type="evidence" value="ECO:0007669"/>
    <property type="project" value="UniProtKB-SubCell"/>
</dbReference>
<dbReference type="Pfam" id="PF13899">
    <property type="entry name" value="Thioredoxin_7"/>
    <property type="match status" value="1"/>
</dbReference>
<evidence type="ECO:0000313" key="9">
    <source>
        <dbReference type="Proteomes" id="UP000001021"/>
    </source>
</evidence>
<dbReference type="PANTHER" id="PTHR32234">
    <property type="entry name" value="THIOL:DISULFIDE INTERCHANGE PROTEIN DSBD"/>
    <property type="match status" value="1"/>
</dbReference>
<name>A0A0H3M234_EHRRW</name>
<organism evidence="8 9">
    <name type="scientific">Ehrlichia ruminantium (strain Welgevonden)</name>
    <dbReference type="NCBI Taxonomy" id="254945"/>
    <lineage>
        <taxon>Bacteria</taxon>
        <taxon>Pseudomonadati</taxon>
        <taxon>Pseudomonadota</taxon>
        <taxon>Alphaproteobacteria</taxon>
        <taxon>Rickettsiales</taxon>
        <taxon>Anaplasmataceae</taxon>
        <taxon>Ehrlichia</taxon>
    </lineage>
</organism>
<dbReference type="Pfam" id="PF02683">
    <property type="entry name" value="DsbD_TM"/>
    <property type="match status" value="1"/>
</dbReference>
<dbReference type="GO" id="GO:0017004">
    <property type="term" value="P:cytochrome complex assembly"/>
    <property type="evidence" value="ECO:0007669"/>
    <property type="project" value="UniProtKB-KW"/>
</dbReference>
<keyword evidence="3" id="KW-0201">Cytochrome c-type biogenesis</keyword>
<dbReference type="KEGG" id="eru:Erum8230"/>
<proteinExistence type="predicted"/>
<keyword evidence="9" id="KW-1185">Reference proteome</keyword>
<gene>
    <name evidence="8" type="primary">dsbD</name>
    <name evidence="8" type="ordered locus">ERWE_CDS_08720</name>
</gene>
<dbReference type="eggNOG" id="COG4232">
    <property type="taxonomic scope" value="Bacteria"/>
</dbReference>
<protein>
    <submittedName>
        <fullName evidence="8">Thiol:disulfide interchange protein dsbD</fullName>
    </submittedName>
</protein>
<evidence type="ECO:0000259" key="7">
    <source>
        <dbReference type="Pfam" id="PF02683"/>
    </source>
</evidence>
<dbReference type="InterPro" id="IPR036249">
    <property type="entry name" value="Thioredoxin-like_sf"/>
</dbReference>
<dbReference type="Gene3D" id="3.40.30.10">
    <property type="entry name" value="Glutaredoxin"/>
    <property type="match status" value="1"/>
</dbReference>
<feature type="transmembrane region" description="Helical" evidence="6">
    <location>
        <begin position="94"/>
        <end position="114"/>
    </location>
</feature>
<dbReference type="SUPFAM" id="SSF52833">
    <property type="entry name" value="Thioredoxin-like"/>
    <property type="match status" value="1"/>
</dbReference>
<keyword evidence="5 6" id="KW-0472">Membrane</keyword>
<feature type="transmembrane region" description="Helical" evidence="6">
    <location>
        <begin position="255"/>
        <end position="275"/>
    </location>
</feature>
<dbReference type="GO" id="GO:0045454">
    <property type="term" value="P:cell redox homeostasis"/>
    <property type="evidence" value="ECO:0007669"/>
    <property type="project" value="TreeGrafter"/>
</dbReference>
<feature type="transmembrane region" description="Helical" evidence="6">
    <location>
        <begin position="50"/>
        <end position="74"/>
    </location>
</feature>
<dbReference type="KEGG" id="erw:ERWE_CDS_08720"/>
<comment type="subcellular location">
    <subcellularLocation>
        <location evidence="1">Membrane</location>
        <topology evidence="1">Multi-pass membrane protein</topology>
    </subcellularLocation>
</comment>
<dbReference type="RefSeq" id="WP_011155502.1">
    <property type="nucleotide sequence ID" value="NC_005295.2"/>
</dbReference>
<feature type="transmembrane region" description="Helical" evidence="6">
    <location>
        <begin position="205"/>
        <end position="223"/>
    </location>
</feature>
<evidence type="ECO:0000256" key="6">
    <source>
        <dbReference type="SAM" id="Phobius"/>
    </source>
</evidence>
<dbReference type="GO" id="GO:0015035">
    <property type="term" value="F:protein-disulfide reductase activity"/>
    <property type="evidence" value="ECO:0007669"/>
    <property type="project" value="TreeGrafter"/>
</dbReference>
<dbReference type="EMBL" id="CR925678">
    <property type="protein sequence ID" value="CAI27366.1"/>
    <property type="molecule type" value="Genomic_DNA"/>
</dbReference>
<feature type="transmembrane region" description="Helical" evidence="6">
    <location>
        <begin position="229"/>
        <end position="248"/>
    </location>
</feature>
<dbReference type="PANTHER" id="PTHR32234:SF3">
    <property type="entry name" value="SUPPRESSION OF COPPER SENSITIVITY PROTEIN"/>
    <property type="match status" value="1"/>
</dbReference>
<dbReference type="AlphaFoldDB" id="A0A0H3M234"/>
<keyword evidence="4 6" id="KW-1133">Transmembrane helix</keyword>
<dbReference type="InterPro" id="IPR003834">
    <property type="entry name" value="Cyt_c_assmbl_TM_dom"/>
</dbReference>
<dbReference type="Proteomes" id="UP000001021">
    <property type="component" value="Chromosome"/>
</dbReference>
<feature type="domain" description="Cytochrome C biogenesis protein transmembrane" evidence="7">
    <location>
        <begin position="5"/>
        <end position="218"/>
    </location>
</feature>
<evidence type="ECO:0000313" key="8">
    <source>
        <dbReference type="EMBL" id="CAI27366.1"/>
    </source>
</evidence>
<sequence>MDLIYVLACSLIGGIILNCMPCVFPVLSLKIMSILKNAQHSKKSLIKADGIAYTCGVMVSMLILSVLLLVLRYFGYVVGWGYHMQSPVLITGLMYIMFLMGLSFSGFYYIPFIFPNITSGCTEKEGLVGSFIVGMISTLIATPCTAPFMVSAIVFALNQPWLYSLLIFQALGFGVALPYLVLSFFPQLLSILPKPGEWMKVLQQFLAFPLYFSAAWLFCILIKQTGIELLFPVLSSVILFVMGIWVMKLINNKKLIGRIVICFVIIIFATSPLYFHKVKESIIRSKTANMEVLEFSETTLTQLLNKKKNVLLSVGADWCLTCRVNERIFQLDTIQALFVKKGVIYMKGDLTSENSEMSSYVNKLNKEGIPLYVLYVNGEKVKTLPQMLTEKVVVDTINKYVK</sequence>
<evidence type="ECO:0000256" key="3">
    <source>
        <dbReference type="ARBA" id="ARBA00022748"/>
    </source>
</evidence>
<evidence type="ECO:0000256" key="1">
    <source>
        <dbReference type="ARBA" id="ARBA00004141"/>
    </source>
</evidence>
<evidence type="ECO:0000256" key="4">
    <source>
        <dbReference type="ARBA" id="ARBA00022989"/>
    </source>
</evidence>
<dbReference type="GeneID" id="33057934"/>
<evidence type="ECO:0000256" key="2">
    <source>
        <dbReference type="ARBA" id="ARBA00022692"/>
    </source>
</evidence>
<reference evidence="8 9" key="1">
    <citation type="journal article" date="2006" name="J. Bacteriol.">
        <title>Comparative genomic analysis of three strains of Ehrlichia ruminantium reveals an active process of genome size plasticity.</title>
        <authorList>
            <person name="Frutos R."/>
            <person name="Viari A."/>
            <person name="Ferraz C."/>
            <person name="Morgat A."/>
            <person name="Eychenie S."/>
            <person name="Kandassami Y."/>
            <person name="Chantal I."/>
            <person name="Bensaid A."/>
            <person name="Coissac E."/>
            <person name="Vachiery N."/>
            <person name="Demaille J."/>
            <person name="Martinez D."/>
        </authorList>
    </citation>
    <scope>NUCLEOTIDE SEQUENCE [LARGE SCALE GENOMIC DNA]</scope>
    <source>
        <strain evidence="8 9">Welgevonden</strain>
    </source>
</reference>
<feature type="transmembrane region" description="Helical" evidence="6">
    <location>
        <begin position="126"/>
        <end position="155"/>
    </location>
</feature>
<evidence type="ECO:0000256" key="5">
    <source>
        <dbReference type="ARBA" id="ARBA00023136"/>
    </source>
</evidence>